<organism evidence="3 4">
    <name type="scientific">Candidatus Methylophosphatis roskildensis</name>
    <dbReference type="NCBI Taxonomy" id="2899263"/>
    <lineage>
        <taxon>Bacteria</taxon>
        <taxon>Pseudomonadati</taxon>
        <taxon>Pseudomonadota</taxon>
        <taxon>Betaproteobacteria</taxon>
        <taxon>Nitrosomonadales</taxon>
        <taxon>Sterolibacteriaceae</taxon>
        <taxon>Candidatus Methylophosphatis</taxon>
    </lineage>
</organism>
<dbReference type="PROSITE" id="PS51671">
    <property type="entry name" value="ACT"/>
    <property type="match status" value="1"/>
</dbReference>
<dbReference type="HAMAP" id="MF_01054">
    <property type="entry name" value="UPF0237"/>
    <property type="match status" value="1"/>
</dbReference>
<dbReference type="Proteomes" id="UP000807785">
    <property type="component" value="Unassembled WGS sequence"/>
</dbReference>
<dbReference type="Pfam" id="PF13740">
    <property type="entry name" value="ACT_6"/>
    <property type="match status" value="1"/>
</dbReference>
<dbReference type="EMBL" id="JADJEV010000003">
    <property type="protein sequence ID" value="MBK6973686.1"/>
    <property type="molecule type" value="Genomic_DNA"/>
</dbReference>
<dbReference type="Gene3D" id="3.30.70.260">
    <property type="match status" value="1"/>
</dbReference>
<dbReference type="InterPro" id="IPR050990">
    <property type="entry name" value="UPF0237/GcvR_regulator"/>
</dbReference>
<dbReference type="CDD" id="cd04872">
    <property type="entry name" value="ACT_1ZPV"/>
    <property type="match status" value="1"/>
</dbReference>
<proteinExistence type="inferred from homology"/>
<dbReference type="PANTHER" id="PTHR34875:SF6">
    <property type="entry name" value="UPF0237 PROTEIN MJ1558"/>
    <property type="match status" value="1"/>
</dbReference>
<evidence type="ECO:0000313" key="3">
    <source>
        <dbReference type="EMBL" id="MBK6973686.1"/>
    </source>
</evidence>
<dbReference type="PANTHER" id="PTHR34875">
    <property type="entry name" value="UPF0237 PROTEIN MJ1558"/>
    <property type="match status" value="1"/>
</dbReference>
<gene>
    <name evidence="3" type="ORF">IPH26_12350</name>
</gene>
<comment type="caution">
    <text evidence="3">The sequence shown here is derived from an EMBL/GenBank/DDBJ whole genome shotgun (WGS) entry which is preliminary data.</text>
</comment>
<evidence type="ECO:0000259" key="2">
    <source>
        <dbReference type="PROSITE" id="PS51671"/>
    </source>
</evidence>
<reference evidence="3" key="1">
    <citation type="submission" date="2020-10" db="EMBL/GenBank/DDBJ databases">
        <title>Connecting structure to function with the recovery of over 1000 high-quality activated sludge metagenome-assembled genomes encoding full-length rRNA genes using long-read sequencing.</title>
        <authorList>
            <person name="Singleton C.M."/>
            <person name="Petriglieri F."/>
            <person name="Kristensen J.M."/>
            <person name="Kirkegaard R.H."/>
            <person name="Michaelsen T.Y."/>
            <person name="Andersen M.H."/>
            <person name="Karst S.M."/>
            <person name="Dueholm M.S."/>
            <person name="Nielsen P.H."/>
            <person name="Albertsen M."/>
        </authorList>
    </citation>
    <scope>NUCLEOTIDE SEQUENCE</scope>
    <source>
        <strain evidence="3">Bjer_18-Q3-R1-45_BAT3C.347</strain>
    </source>
</reference>
<feature type="domain" description="ACT" evidence="2">
    <location>
        <begin position="9"/>
        <end position="83"/>
    </location>
</feature>
<dbReference type="InterPro" id="IPR002912">
    <property type="entry name" value="ACT_dom"/>
</dbReference>
<sequence>MTAQSTRIIVSVIGQDKVGIIASVSAVLAQAGANILDISQTVMQDCFSMIMMVDLEKAGVSFEELKRLLDQKGNELGVRIDAQQEDVFRYMHRL</sequence>
<evidence type="ECO:0000256" key="1">
    <source>
        <dbReference type="HAMAP-Rule" id="MF_01054"/>
    </source>
</evidence>
<dbReference type="InterPro" id="IPR045865">
    <property type="entry name" value="ACT-like_dom_sf"/>
</dbReference>
<evidence type="ECO:0000313" key="4">
    <source>
        <dbReference type="Proteomes" id="UP000807785"/>
    </source>
</evidence>
<comment type="similarity">
    <text evidence="1">Belongs to the UPF0237 family.</text>
</comment>
<dbReference type="InterPro" id="IPR022986">
    <property type="entry name" value="UPF0237_ACT"/>
</dbReference>
<accession>A0A9D7E4L1</accession>
<dbReference type="NCBIfam" id="NF001220">
    <property type="entry name" value="PRK00194.1"/>
    <property type="match status" value="1"/>
</dbReference>
<protein>
    <recommendedName>
        <fullName evidence="1">UPF0237 protein IPH26_12350</fullName>
    </recommendedName>
</protein>
<name>A0A9D7E4L1_9PROT</name>
<dbReference type="SUPFAM" id="SSF55021">
    <property type="entry name" value="ACT-like"/>
    <property type="match status" value="1"/>
</dbReference>
<dbReference type="AlphaFoldDB" id="A0A9D7E4L1"/>